<accession>A0ABV2IYF6</accession>
<evidence type="ECO:0000313" key="2">
    <source>
        <dbReference type="EMBL" id="MET3613545.1"/>
    </source>
</evidence>
<dbReference type="EMBL" id="JBEPMB010000002">
    <property type="protein sequence ID" value="MET3613545.1"/>
    <property type="molecule type" value="Genomic_DNA"/>
</dbReference>
<keyword evidence="3" id="KW-1185">Reference proteome</keyword>
<feature type="domain" description="Abortive phage infection protein C-terminal" evidence="1">
    <location>
        <begin position="243"/>
        <end position="447"/>
    </location>
</feature>
<dbReference type="InterPro" id="IPR018891">
    <property type="entry name" value="AIPR_C"/>
</dbReference>
<evidence type="ECO:0000259" key="1">
    <source>
        <dbReference type="Pfam" id="PF10592"/>
    </source>
</evidence>
<name>A0ABV2IYF6_9HYPH</name>
<gene>
    <name evidence="2" type="ORF">ABID16_001874</name>
</gene>
<organism evidence="2 3">
    <name type="scientific">Rhizobium aquaticum</name>
    <dbReference type="NCBI Taxonomy" id="1549636"/>
    <lineage>
        <taxon>Bacteria</taxon>
        <taxon>Pseudomonadati</taxon>
        <taxon>Pseudomonadota</taxon>
        <taxon>Alphaproteobacteria</taxon>
        <taxon>Hyphomicrobiales</taxon>
        <taxon>Rhizobiaceae</taxon>
        <taxon>Rhizobium/Agrobacterium group</taxon>
        <taxon>Rhizobium</taxon>
    </lineage>
</organism>
<dbReference type="RefSeq" id="WP_354556073.1">
    <property type="nucleotide sequence ID" value="NZ_JBEPMB010000002.1"/>
</dbReference>
<sequence length="600" mass="65715">MAPLSAHNMSLLEIALGRDFVPHLPPLLDSSKPAEQQAKKNLSRAFSAYTLRNLCEIAAVDAATSVVDDFDDFGIDAVFYHAGSETLYLVQGKLKASETFSQDEANAFCQGVRRLIKQDFTGFNGHVLSRQADIEGALEACSHIQLVVAHTGSGISNHAHTAINDLLIDDDHGEERLKKTVIDYDASRVVVGLQDGQAYPRVDATLTLRDWACSMEPRKTYFGLMKVADLVRLHDTHGKALYAKNIRTFLGQTTEVNRSIRETLANTPANFLYLNNGVTALCEQIDAKNGTRTEKRFKVTGISVINGAQTIASSARYLAENTGADISAASVMVTLIKADADQAFGKAVTRARNHQNPVLLANFAALDDQQERLRRELAYLNIHYAYKAEGPENAQDASRIRIDEAAQALALLQSDPRYVVWLKKEPAQLLDTESAAYQSLFGGGLTGIQLANAVRALRYIQQRMLTEAIVASGLERLTYKHGVYALGFILAKRIKQVIISANLIDEAKLRTELGAPFDAARQTLWGAVQPKTVLKGPLAIFRNQTDAIPLLRDVMIAHYGLDADPAIAPLQAKVVATDTYPQKALFDYLSVKAPQIGNIT</sequence>
<comment type="caution">
    <text evidence="2">The sequence shown here is derived from an EMBL/GenBank/DDBJ whole genome shotgun (WGS) entry which is preliminary data.</text>
</comment>
<protein>
    <recommendedName>
        <fullName evidence="1">Abortive phage infection protein C-terminal domain-containing protein</fullName>
    </recommendedName>
</protein>
<dbReference type="Proteomes" id="UP001549047">
    <property type="component" value="Unassembled WGS sequence"/>
</dbReference>
<evidence type="ECO:0000313" key="3">
    <source>
        <dbReference type="Proteomes" id="UP001549047"/>
    </source>
</evidence>
<dbReference type="Pfam" id="PF10592">
    <property type="entry name" value="AIPR"/>
    <property type="match status" value="1"/>
</dbReference>
<proteinExistence type="predicted"/>
<reference evidence="2 3" key="1">
    <citation type="submission" date="2024-06" db="EMBL/GenBank/DDBJ databases">
        <title>Genomic Encyclopedia of Type Strains, Phase IV (KMG-IV): sequencing the most valuable type-strain genomes for metagenomic binning, comparative biology and taxonomic classification.</title>
        <authorList>
            <person name="Goeker M."/>
        </authorList>
    </citation>
    <scope>NUCLEOTIDE SEQUENCE [LARGE SCALE GENOMIC DNA]</scope>
    <source>
        <strain evidence="2 3">DSM 29780</strain>
    </source>
</reference>